<dbReference type="GO" id="GO:0033214">
    <property type="term" value="P:siderophore-iron import into cell"/>
    <property type="evidence" value="ECO:0007669"/>
    <property type="project" value="TreeGrafter"/>
</dbReference>
<keyword evidence="6 8" id="KW-1133">Transmembrane helix</keyword>
<sequence>MTGAGHEVSTTQTADVSERKVAEEIATDPRAVLGPVRSSMRRRLLGLVALLVFLAVAALLSLAIGARDIAPDVVIRALSAALSGAPDGDFEATVVITERLPRTVLGLLVGACLGGAGVLMQGLTRNPLVDGGILGVEMGAACAVVAGIVLMGLAGVGATFWFALAGAGIAAALVFSISRLSRAASTAMSLVVAGAATAAMLAAVINLLIVRDNTSFSRYRFWSIGQLAGRGEAIPEVWPFAVTGIVLALLCGATLNALSLGESTAAALGVRVRRAQLGVAFVAVLLCAAAVAAAGPIGFIGLIGAHLGRLIVGADQRLLVPFGMVCGAAVLLAADVAGRITPGNGEIAVGIMTAVVGTPVFVVLARTRKLVEA</sequence>
<dbReference type="GO" id="GO:0022857">
    <property type="term" value="F:transmembrane transporter activity"/>
    <property type="evidence" value="ECO:0007669"/>
    <property type="project" value="InterPro"/>
</dbReference>
<dbReference type="PANTHER" id="PTHR30472">
    <property type="entry name" value="FERRIC ENTEROBACTIN TRANSPORT SYSTEM PERMEASE PROTEIN"/>
    <property type="match status" value="1"/>
</dbReference>
<evidence type="ECO:0000256" key="4">
    <source>
        <dbReference type="ARBA" id="ARBA00022475"/>
    </source>
</evidence>
<organism evidence="9 10">
    <name type="scientific">Mycetocola reblochoni</name>
    <dbReference type="NCBI Taxonomy" id="331618"/>
    <lineage>
        <taxon>Bacteria</taxon>
        <taxon>Bacillati</taxon>
        <taxon>Actinomycetota</taxon>
        <taxon>Actinomycetes</taxon>
        <taxon>Micrococcales</taxon>
        <taxon>Microbacteriaceae</taxon>
        <taxon>Mycetocola</taxon>
    </lineage>
</organism>
<dbReference type="PANTHER" id="PTHR30472:SF1">
    <property type="entry name" value="FE(3+) DICITRATE TRANSPORT SYSTEM PERMEASE PROTEIN FECC-RELATED"/>
    <property type="match status" value="1"/>
</dbReference>
<dbReference type="Proteomes" id="UP000275395">
    <property type="component" value="Unassembled WGS sequence"/>
</dbReference>
<evidence type="ECO:0000313" key="10">
    <source>
        <dbReference type="Proteomes" id="UP000275395"/>
    </source>
</evidence>
<name>A0A3L6ZLB1_9MICO</name>
<keyword evidence="7 8" id="KW-0472">Membrane</keyword>
<dbReference type="GO" id="GO:0005886">
    <property type="term" value="C:plasma membrane"/>
    <property type="evidence" value="ECO:0007669"/>
    <property type="project" value="UniProtKB-SubCell"/>
</dbReference>
<feature type="transmembrane region" description="Helical" evidence="8">
    <location>
        <begin position="132"/>
        <end position="154"/>
    </location>
</feature>
<gene>
    <name evidence="9" type="ORF">D9V30_09420</name>
</gene>
<keyword evidence="5 8" id="KW-0812">Transmembrane</keyword>
<keyword evidence="3" id="KW-0813">Transport</keyword>
<dbReference type="InterPro" id="IPR000522">
    <property type="entry name" value="ABC_transptr_permease_BtuC"/>
</dbReference>
<proteinExistence type="inferred from homology"/>
<feature type="transmembrane region" description="Helical" evidence="8">
    <location>
        <begin position="347"/>
        <end position="365"/>
    </location>
</feature>
<dbReference type="Gene3D" id="1.10.3470.10">
    <property type="entry name" value="ABC transporter involved in vitamin B12 uptake, BtuC"/>
    <property type="match status" value="1"/>
</dbReference>
<keyword evidence="4" id="KW-1003">Cell membrane</keyword>
<evidence type="ECO:0000256" key="3">
    <source>
        <dbReference type="ARBA" id="ARBA00022448"/>
    </source>
</evidence>
<evidence type="ECO:0000256" key="7">
    <source>
        <dbReference type="ARBA" id="ARBA00023136"/>
    </source>
</evidence>
<dbReference type="Pfam" id="PF01032">
    <property type="entry name" value="FecCD"/>
    <property type="match status" value="1"/>
</dbReference>
<accession>A0A3L6ZLB1</accession>
<comment type="subcellular location">
    <subcellularLocation>
        <location evidence="1">Cell membrane</location>
        <topology evidence="1">Multi-pass membrane protein</topology>
    </subcellularLocation>
</comment>
<comment type="similarity">
    <text evidence="2">Belongs to the binding-protein-dependent transport system permease family. FecCD subfamily.</text>
</comment>
<evidence type="ECO:0000256" key="6">
    <source>
        <dbReference type="ARBA" id="ARBA00022989"/>
    </source>
</evidence>
<feature type="transmembrane region" description="Helical" evidence="8">
    <location>
        <begin position="279"/>
        <end position="306"/>
    </location>
</feature>
<reference evidence="9 10" key="1">
    <citation type="submission" date="2018-10" db="EMBL/GenBank/DDBJ databases">
        <authorList>
            <person name="Li J."/>
        </authorList>
    </citation>
    <scope>NUCLEOTIDE SEQUENCE [LARGE SCALE GENOMIC DNA]</scope>
    <source>
        <strain evidence="9 10">JCM 30549</strain>
    </source>
</reference>
<evidence type="ECO:0000256" key="8">
    <source>
        <dbReference type="SAM" id="Phobius"/>
    </source>
</evidence>
<protein>
    <submittedName>
        <fullName evidence="9">Iron ABC transporter permease</fullName>
    </submittedName>
</protein>
<dbReference type="EMBL" id="RCUW01000007">
    <property type="protein sequence ID" value="RLP68769.1"/>
    <property type="molecule type" value="Genomic_DNA"/>
</dbReference>
<evidence type="ECO:0000256" key="5">
    <source>
        <dbReference type="ARBA" id="ARBA00022692"/>
    </source>
</evidence>
<evidence type="ECO:0000256" key="1">
    <source>
        <dbReference type="ARBA" id="ARBA00004651"/>
    </source>
</evidence>
<feature type="transmembrane region" description="Helical" evidence="8">
    <location>
        <begin position="160"/>
        <end position="178"/>
    </location>
</feature>
<feature type="transmembrane region" description="Helical" evidence="8">
    <location>
        <begin position="103"/>
        <end position="120"/>
    </location>
</feature>
<dbReference type="CDD" id="cd06550">
    <property type="entry name" value="TM_ABC_iron-siderophores_like"/>
    <property type="match status" value="1"/>
</dbReference>
<comment type="caution">
    <text evidence="9">The sequence shown here is derived from an EMBL/GenBank/DDBJ whole genome shotgun (WGS) entry which is preliminary data.</text>
</comment>
<evidence type="ECO:0000313" key="9">
    <source>
        <dbReference type="EMBL" id="RLP68769.1"/>
    </source>
</evidence>
<evidence type="ECO:0000256" key="2">
    <source>
        <dbReference type="ARBA" id="ARBA00007935"/>
    </source>
</evidence>
<dbReference type="SUPFAM" id="SSF81345">
    <property type="entry name" value="ABC transporter involved in vitamin B12 uptake, BtuC"/>
    <property type="match status" value="1"/>
</dbReference>
<feature type="transmembrane region" description="Helical" evidence="8">
    <location>
        <begin position="44"/>
        <end position="64"/>
    </location>
</feature>
<dbReference type="InterPro" id="IPR037294">
    <property type="entry name" value="ABC_BtuC-like"/>
</dbReference>
<feature type="transmembrane region" description="Helical" evidence="8">
    <location>
        <begin position="318"/>
        <end position="338"/>
    </location>
</feature>
<feature type="transmembrane region" description="Helical" evidence="8">
    <location>
        <begin position="190"/>
        <end position="210"/>
    </location>
</feature>
<dbReference type="AlphaFoldDB" id="A0A3L6ZLB1"/>
<feature type="transmembrane region" description="Helical" evidence="8">
    <location>
        <begin position="237"/>
        <end position="258"/>
    </location>
</feature>